<protein>
    <submittedName>
        <fullName evidence="2">Uncharacterized protein</fullName>
    </submittedName>
</protein>
<dbReference type="Proteomes" id="UP000239209">
    <property type="component" value="Unassembled WGS sequence"/>
</dbReference>
<evidence type="ECO:0000256" key="1">
    <source>
        <dbReference type="SAM" id="MobiDB-lite"/>
    </source>
</evidence>
<proteinExistence type="predicted"/>
<evidence type="ECO:0000313" key="3">
    <source>
        <dbReference type="Proteomes" id="UP000239209"/>
    </source>
</evidence>
<feature type="region of interest" description="Disordered" evidence="1">
    <location>
        <begin position="1"/>
        <end position="60"/>
    </location>
</feature>
<keyword evidence="3" id="KW-1185">Reference proteome</keyword>
<sequence>MHLNAMALEETEQSLHDSADGRADPEAAERLNRLADSMTETARDIAARARDLSDPGSPRP</sequence>
<dbReference type="AlphaFoldDB" id="A0A2T0SFW1"/>
<reference evidence="2 3" key="1">
    <citation type="submission" date="2018-03" db="EMBL/GenBank/DDBJ databases">
        <title>Genomic Encyclopedia of Archaeal and Bacterial Type Strains, Phase II (KMG-II): from individual species to whole genera.</title>
        <authorList>
            <person name="Goeker M."/>
        </authorList>
    </citation>
    <scope>NUCLEOTIDE SEQUENCE [LARGE SCALE GENOMIC DNA]</scope>
    <source>
        <strain evidence="2 3">DSM 45348</strain>
    </source>
</reference>
<feature type="compositionally biased region" description="Basic and acidic residues" evidence="1">
    <location>
        <begin position="13"/>
        <end position="33"/>
    </location>
</feature>
<gene>
    <name evidence="2" type="ORF">CLV70_102506</name>
</gene>
<accession>A0A2T0SFW1</accession>
<organism evidence="2 3">
    <name type="scientific">Pseudosporangium ferrugineum</name>
    <dbReference type="NCBI Taxonomy" id="439699"/>
    <lineage>
        <taxon>Bacteria</taxon>
        <taxon>Bacillati</taxon>
        <taxon>Actinomycetota</taxon>
        <taxon>Actinomycetes</taxon>
        <taxon>Micromonosporales</taxon>
        <taxon>Micromonosporaceae</taxon>
        <taxon>Pseudosporangium</taxon>
    </lineage>
</organism>
<dbReference type="EMBL" id="PVZG01000002">
    <property type="protein sequence ID" value="PRY32295.1"/>
    <property type="molecule type" value="Genomic_DNA"/>
</dbReference>
<feature type="compositionally biased region" description="Basic and acidic residues" evidence="1">
    <location>
        <begin position="41"/>
        <end position="53"/>
    </location>
</feature>
<name>A0A2T0SFW1_9ACTN</name>
<evidence type="ECO:0000313" key="2">
    <source>
        <dbReference type="EMBL" id="PRY32295.1"/>
    </source>
</evidence>
<comment type="caution">
    <text evidence="2">The sequence shown here is derived from an EMBL/GenBank/DDBJ whole genome shotgun (WGS) entry which is preliminary data.</text>
</comment>